<protein>
    <recommendedName>
        <fullName evidence="2">Retrotransposon gag domain-containing protein</fullName>
    </recommendedName>
</protein>
<feature type="region of interest" description="Disordered" evidence="1">
    <location>
        <begin position="1"/>
        <end position="69"/>
    </location>
</feature>
<accession>A0A6G0QJE3</accession>
<feature type="domain" description="Retrotransposon gag" evidence="2">
    <location>
        <begin position="149"/>
        <end position="221"/>
    </location>
</feature>
<evidence type="ECO:0000313" key="4">
    <source>
        <dbReference type="Proteomes" id="UP000486351"/>
    </source>
</evidence>
<dbReference type="InterPro" id="IPR005162">
    <property type="entry name" value="Retrotrans_gag_dom"/>
</dbReference>
<evidence type="ECO:0000256" key="1">
    <source>
        <dbReference type="SAM" id="MobiDB-lite"/>
    </source>
</evidence>
<proteinExistence type="predicted"/>
<feature type="region of interest" description="Disordered" evidence="1">
    <location>
        <begin position="280"/>
        <end position="315"/>
    </location>
</feature>
<evidence type="ECO:0000259" key="2">
    <source>
        <dbReference type="Pfam" id="PF03732"/>
    </source>
</evidence>
<feature type="compositionally biased region" description="Basic and acidic residues" evidence="1">
    <location>
        <begin position="721"/>
        <end position="733"/>
    </location>
</feature>
<evidence type="ECO:0000313" key="3">
    <source>
        <dbReference type="EMBL" id="KAE9290185.1"/>
    </source>
</evidence>
<name>A0A6G0QJE3_9STRA</name>
<organism evidence="3 4">
    <name type="scientific">Phytophthora fragariae</name>
    <dbReference type="NCBI Taxonomy" id="53985"/>
    <lineage>
        <taxon>Eukaryota</taxon>
        <taxon>Sar</taxon>
        <taxon>Stramenopiles</taxon>
        <taxon>Oomycota</taxon>
        <taxon>Peronosporomycetes</taxon>
        <taxon>Peronosporales</taxon>
        <taxon>Peronosporaceae</taxon>
        <taxon>Phytophthora</taxon>
    </lineage>
</organism>
<dbReference type="AlphaFoldDB" id="A0A6G0QJE3"/>
<feature type="region of interest" description="Disordered" evidence="1">
    <location>
        <begin position="659"/>
        <end position="679"/>
    </location>
</feature>
<feature type="region of interest" description="Disordered" evidence="1">
    <location>
        <begin position="375"/>
        <end position="401"/>
    </location>
</feature>
<feature type="region of interest" description="Disordered" evidence="1">
    <location>
        <begin position="708"/>
        <end position="744"/>
    </location>
</feature>
<dbReference type="Proteomes" id="UP000486351">
    <property type="component" value="Unassembled WGS sequence"/>
</dbReference>
<gene>
    <name evidence="3" type="ORF">PF008_g25684</name>
</gene>
<feature type="compositionally biased region" description="Polar residues" evidence="1">
    <location>
        <begin position="1"/>
        <end position="13"/>
    </location>
</feature>
<sequence length="1178" mass="130845">MEECSASYNSVVGSSDANDDEEDDDSKASGLMTETSEVAVVSAGRSEVRPGFHYDTREESSESDDDYLGPKYHDGELTREWAQEVRDLSAVDNHSTPPRLRIATHLPLNSIEPFCGTRNQSEMSMQWLRTFVYGMKGTHKPPNAWCVAFELSLYDGAQHWYRQLPRKTKRTWTLLSQAFIKYYCAESTRSAMARYYSAKRFGKDHGCDYLNRLNGYARNAGVQFEGDGRDAKHHVEHFLDTCNDRGLEECLCHVRVSDIYELEGMIEDILRYRERNSAREPSLRRYRSQDDDRRREGRSTEGPRKGYHRERGFRDSDRYHDRSRVTPLVEALLAVFAALKARGSDGARTSSLDVRQHGYDTTDGCGNDERAYKCSQHSDEKSGDGYGSGPTHGRIESTTENERRVVTNGVLDVIRGMDRMNSAAVSLDLLHDTARLPNEVVVPLWKCQGNSDNEPHDTQVVGGPTEDLYIPGREWREFRLPRQQPPLSTHAFWIRRSEALVPTLTKFRRGRPTWVRLTNVASKETRCSTHVPVVLWIPKGELPHKPGYARLDSGKYRDWQVLAYANSRNKTLFGREQQLYERWLAEQTSAVDHQDYSTPRIILTRATEALRSADECRITSIELTGLAPAVTDDLAGPGVPKPSVIVQEGALGRGDGQLTSSEALNVDGPTAVTRGSDDGGIIPIDGSAKIFKPTQGFKTSGAVVVDRSRDGDEEYGPSEVWNDHGAELARPDTSDYSDDGATDGKERLLDAGYASAVDAMPPEDPSCNEADATDTFKYRPNEAKPIENLKNVTKLTGYGDKSAFIPDSSEAMLTYSEPIGQSRGMDAIQREILISNVPTPPVCNPRVMGQVTTTGSHRSWALWILLLWTVVIAASAYLEDKAVTLVGYTGTRNGVYAALEPQTEALTVARDSRFAIQQSLGAIPCLRKSFMTQANRHRDLTTKLRSVAFLHGERDFNVAADSLVSEARENEVSMVVSSDTRLSELSGLNRTRNVTPAGGLTSSEPSVNVAQASVAYLSPGDRNFFGLVRGRAGRDYDGDDFVKVVTGRQTKAREKLVRFADEVSVMGPGDATRREDSYEVPTEALGGIKLHRSSFEVKASDSCNMAPTTIVNEPSVGTSSDERAACNALDARPRPLLRRMIRVGPYMERGKPDGAAKLALRWKWTNSESDRGVGRPLN</sequence>
<dbReference type="Pfam" id="PF03732">
    <property type="entry name" value="Retrotrans_gag"/>
    <property type="match status" value="1"/>
</dbReference>
<comment type="caution">
    <text evidence="3">The sequence shown here is derived from an EMBL/GenBank/DDBJ whole genome shotgun (WGS) entry which is preliminary data.</text>
</comment>
<feature type="compositionally biased region" description="Basic and acidic residues" evidence="1">
    <location>
        <begin position="46"/>
        <end position="60"/>
    </location>
</feature>
<dbReference type="EMBL" id="QXFY01002967">
    <property type="protein sequence ID" value="KAE9290185.1"/>
    <property type="molecule type" value="Genomic_DNA"/>
</dbReference>
<reference evidence="3 4" key="1">
    <citation type="submission" date="2018-09" db="EMBL/GenBank/DDBJ databases">
        <title>Genomic investigation of the strawberry pathogen Phytophthora fragariae indicates pathogenicity is determined by transcriptional variation in three key races.</title>
        <authorList>
            <person name="Adams T.M."/>
            <person name="Armitage A.D."/>
            <person name="Sobczyk M.K."/>
            <person name="Bates H.J."/>
            <person name="Dunwell J.M."/>
            <person name="Nellist C.F."/>
            <person name="Harrison R.J."/>
        </authorList>
    </citation>
    <scope>NUCLEOTIDE SEQUENCE [LARGE SCALE GENOMIC DNA]</scope>
    <source>
        <strain evidence="3 4">NOV-77</strain>
    </source>
</reference>